<feature type="domain" description="Immunity MXAN-0049 protein" evidence="1">
    <location>
        <begin position="74"/>
        <end position="197"/>
    </location>
</feature>
<dbReference type="InterPro" id="IPR012433">
    <property type="entry name" value="Imm11"/>
</dbReference>
<reference evidence="3" key="1">
    <citation type="submission" date="2020-09" db="EMBL/GenBank/DDBJ databases">
        <title>The genome sequence of strain Labrenzia suaedae 4C16A.</title>
        <authorList>
            <person name="Liu Y."/>
        </authorList>
    </citation>
    <scope>NUCLEOTIDE SEQUENCE [LARGE SCALE GENOMIC DNA]</scope>
    <source>
        <strain evidence="3">4C16A</strain>
    </source>
</reference>
<keyword evidence="3" id="KW-1185">Reference proteome</keyword>
<evidence type="ECO:0000313" key="2">
    <source>
        <dbReference type="EMBL" id="MBD8891028.1"/>
    </source>
</evidence>
<sequence>MSEGVVYSFGFTDVAPHIIGAPPLDGNIDKIEYIDTSVDPGLSPLFEPGDLYAGRAVKPENIPTRVEWQSKRYKPYDVFMSGGLILVSGAFKDIIENHEPGVHQFFPIEVVYRDGTFARQMYFFNICNRLDTMDRDRATAKFQNVSFDPRTGAFVFSLEKIGSAHAWKDKHVHPGRFLSSAVVDGIKQAGLTGIAFHSYPAF</sequence>
<evidence type="ECO:0000259" key="1">
    <source>
        <dbReference type="Pfam" id="PF07791"/>
    </source>
</evidence>
<dbReference type="RefSeq" id="WP_192147158.1">
    <property type="nucleotide sequence ID" value="NZ_JACYXI010000002.1"/>
</dbReference>
<name>A0ABR9CJW4_9HYPH</name>
<gene>
    <name evidence="2" type="ORF">IG616_05690</name>
</gene>
<reference evidence="2 3" key="2">
    <citation type="journal article" date="2021" name="Int. J. Syst. Evol. Microbiol.">
        <title>Roseibium litorale sp. nov., isolated from a tidal flat sediment and proposal for the reclassification of Labrenzia polysiphoniae as Roseibium polysiphoniae comb. nov.</title>
        <authorList>
            <person name="Liu Y."/>
            <person name="Pei T."/>
            <person name="Du J."/>
            <person name="Chao M."/>
            <person name="Deng M.R."/>
            <person name="Zhu H."/>
        </authorList>
    </citation>
    <scope>NUCLEOTIDE SEQUENCE [LARGE SCALE GENOMIC DNA]</scope>
    <source>
        <strain evidence="2 3">4C16A</strain>
    </source>
</reference>
<proteinExistence type="predicted"/>
<evidence type="ECO:0000313" key="3">
    <source>
        <dbReference type="Proteomes" id="UP000632063"/>
    </source>
</evidence>
<dbReference type="Proteomes" id="UP000632063">
    <property type="component" value="Unassembled WGS sequence"/>
</dbReference>
<dbReference type="EMBL" id="JACYXI010000002">
    <property type="protein sequence ID" value="MBD8891028.1"/>
    <property type="molecule type" value="Genomic_DNA"/>
</dbReference>
<dbReference type="Pfam" id="PF07791">
    <property type="entry name" value="Imm11"/>
    <property type="match status" value="1"/>
</dbReference>
<comment type="caution">
    <text evidence="2">The sequence shown here is derived from an EMBL/GenBank/DDBJ whole genome shotgun (WGS) entry which is preliminary data.</text>
</comment>
<organism evidence="2 3">
    <name type="scientific">Roseibium litorale</name>
    <dbReference type="NCBI Taxonomy" id="2803841"/>
    <lineage>
        <taxon>Bacteria</taxon>
        <taxon>Pseudomonadati</taxon>
        <taxon>Pseudomonadota</taxon>
        <taxon>Alphaproteobacteria</taxon>
        <taxon>Hyphomicrobiales</taxon>
        <taxon>Stappiaceae</taxon>
        <taxon>Roseibium</taxon>
    </lineage>
</organism>
<protein>
    <recommendedName>
        <fullName evidence="1">Immunity MXAN-0049 protein domain-containing protein</fullName>
    </recommendedName>
</protein>
<accession>A0ABR9CJW4</accession>